<name>A0ABT7CIV0_9BACT</name>
<gene>
    <name evidence="3" type="ORF">QNI19_11960</name>
</gene>
<dbReference type="Pfam" id="PF04773">
    <property type="entry name" value="FecR"/>
    <property type="match status" value="1"/>
</dbReference>
<dbReference type="PANTHER" id="PTHR30273">
    <property type="entry name" value="PERIPLASMIC SIGNAL SENSOR AND SIGMA FACTOR ACTIVATOR FECR-RELATED"/>
    <property type="match status" value="1"/>
</dbReference>
<dbReference type="PANTHER" id="PTHR30273:SF2">
    <property type="entry name" value="PROTEIN FECR"/>
    <property type="match status" value="1"/>
</dbReference>
<dbReference type="Gene3D" id="2.60.120.1440">
    <property type="match status" value="1"/>
</dbReference>
<dbReference type="InterPro" id="IPR032508">
    <property type="entry name" value="FecR_C"/>
</dbReference>
<dbReference type="Proteomes" id="UP001228581">
    <property type="component" value="Unassembled WGS sequence"/>
</dbReference>
<sequence length="332" mass="38030">MTRDIFKQLLDKFLAGKTNPEEEQLLFEVYEEFQKDSIPLDANLNQEENQKIIKEILFAKKESEPLNTTISFRLRIAASIGLLVACTLVAWVGRSKWLVILNPVHTITVLTKPGEKKKVKLPDGTWVWLNSGSSLSYPDVFRDSLRIVRLSGEAHFDVTHKADQPFIVETNQLSVRVLGTVFNVKAYAKDKKTETALIRGSVLVKVHDLPNRKVVLHPSEKLVLYPKKKADTGSDSTLQLEKINHTESANSVVETDWTQNRLSFTNESFEQIAADMERWYGVKITFENEEIKQSRFTGSVSSRTSLWTVLETLKLTRQFSYKKMKDNLIHIY</sequence>
<dbReference type="RefSeq" id="WP_313996036.1">
    <property type="nucleotide sequence ID" value="NZ_JASJOT010000006.1"/>
</dbReference>
<evidence type="ECO:0000259" key="2">
    <source>
        <dbReference type="Pfam" id="PF16344"/>
    </source>
</evidence>
<protein>
    <submittedName>
        <fullName evidence="3">DUF4974 domain-containing protein</fullName>
    </submittedName>
</protein>
<organism evidence="3 4">
    <name type="scientific">Xanthocytophaga flava</name>
    <dbReference type="NCBI Taxonomy" id="3048013"/>
    <lineage>
        <taxon>Bacteria</taxon>
        <taxon>Pseudomonadati</taxon>
        <taxon>Bacteroidota</taxon>
        <taxon>Cytophagia</taxon>
        <taxon>Cytophagales</taxon>
        <taxon>Rhodocytophagaceae</taxon>
        <taxon>Xanthocytophaga</taxon>
    </lineage>
</organism>
<dbReference type="PIRSF" id="PIRSF018266">
    <property type="entry name" value="FecR"/>
    <property type="match status" value="1"/>
</dbReference>
<reference evidence="3 4" key="1">
    <citation type="submission" date="2023-05" db="EMBL/GenBank/DDBJ databases">
        <authorList>
            <person name="Zhang X."/>
        </authorList>
    </citation>
    <scope>NUCLEOTIDE SEQUENCE [LARGE SCALE GENOMIC DNA]</scope>
    <source>
        <strain evidence="3 4">DM2B3-1</strain>
    </source>
</reference>
<proteinExistence type="predicted"/>
<evidence type="ECO:0000313" key="3">
    <source>
        <dbReference type="EMBL" id="MDJ1493650.1"/>
    </source>
</evidence>
<evidence type="ECO:0000313" key="4">
    <source>
        <dbReference type="Proteomes" id="UP001228581"/>
    </source>
</evidence>
<dbReference type="InterPro" id="IPR006860">
    <property type="entry name" value="FecR"/>
</dbReference>
<dbReference type="InterPro" id="IPR012373">
    <property type="entry name" value="Ferrdict_sens_TM"/>
</dbReference>
<accession>A0ABT7CIV0</accession>
<dbReference type="Pfam" id="PF16344">
    <property type="entry name" value="FecR_C"/>
    <property type="match status" value="1"/>
</dbReference>
<dbReference type="Gene3D" id="3.55.50.30">
    <property type="match status" value="1"/>
</dbReference>
<dbReference type="EMBL" id="JASJOT010000006">
    <property type="protein sequence ID" value="MDJ1493650.1"/>
    <property type="molecule type" value="Genomic_DNA"/>
</dbReference>
<feature type="domain" description="Protein FecR C-terminal" evidence="2">
    <location>
        <begin position="261"/>
        <end position="331"/>
    </location>
</feature>
<comment type="caution">
    <text evidence="3">The sequence shown here is derived from an EMBL/GenBank/DDBJ whole genome shotgun (WGS) entry which is preliminary data.</text>
</comment>
<feature type="domain" description="FecR protein" evidence="1">
    <location>
        <begin position="108"/>
        <end position="202"/>
    </location>
</feature>
<keyword evidence="4" id="KW-1185">Reference proteome</keyword>
<evidence type="ECO:0000259" key="1">
    <source>
        <dbReference type="Pfam" id="PF04773"/>
    </source>
</evidence>